<name>A0A023X7X7_RUBRA</name>
<protein>
    <submittedName>
        <fullName evidence="1">Uncharacterized protein</fullName>
    </submittedName>
</protein>
<reference evidence="1 2" key="1">
    <citation type="submission" date="2014-03" db="EMBL/GenBank/DDBJ databases">
        <title>Complete genome sequence of the Radio-Resistant Rubrobacter radiotolerans RSPS-4.</title>
        <authorList>
            <person name="Egas C.C."/>
            <person name="Barroso C.C."/>
            <person name="Froufe H.J.C."/>
            <person name="Pacheco J.J."/>
            <person name="Albuquerque L.L."/>
            <person name="da Costa M.M.S."/>
        </authorList>
    </citation>
    <scope>NUCLEOTIDE SEQUENCE [LARGE SCALE GENOMIC DNA]</scope>
    <source>
        <strain evidence="1 2">RSPS-4</strain>
        <plasmid evidence="1 2">3</plasmid>
    </source>
</reference>
<evidence type="ECO:0000313" key="1">
    <source>
        <dbReference type="EMBL" id="AHY48438.1"/>
    </source>
</evidence>
<dbReference type="AlphaFoldDB" id="A0A023X7X7"/>
<dbReference type="KEGG" id="rrd:RradSPS_3155"/>
<geneLocation type="plasmid" evidence="1">
    <name>3</name>
</geneLocation>
<accession>A0A023X7X7</accession>
<evidence type="ECO:0000313" key="2">
    <source>
        <dbReference type="Proteomes" id="UP000025229"/>
    </source>
</evidence>
<dbReference type="EMBL" id="CP007517">
    <property type="protein sequence ID" value="AHY48438.1"/>
    <property type="molecule type" value="Genomic_DNA"/>
</dbReference>
<dbReference type="Proteomes" id="UP000025229">
    <property type="component" value="Plasmid 3"/>
</dbReference>
<gene>
    <name evidence="1" type="ORF">RradSPS_3155</name>
</gene>
<keyword evidence="1" id="KW-0614">Plasmid</keyword>
<keyword evidence="2" id="KW-1185">Reference proteome</keyword>
<proteinExistence type="predicted"/>
<dbReference type="HOGENOM" id="CLU_2525490_0_0_11"/>
<sequence length="84" mass="8926">MAQIMGQAVQRHPLGHLGVEALPEVVRARVFAPSEGVGTLSVVCNSMTLSQNGLSSLSIATGLNFIATNELRGSPPHFLLKDRM</sequence>
<organism evidence="1 2">
    <name type="scientific">Rubrobacter radiotolerans</name>
    <name type="common">Arthrobacter radiotolerans</name>
    <dbReference type="NCBI Taxonomy" id="42256"/>
    <lineage>
        <taxon>Bacteria</taxon>
        <taxon>Bacillati</taxon>
        <taxon>Actinomycetota</taxon>
        <taxon>Rubrobacteria</taxon>
        <taxon>Rubrobacterales</taxon>
        <taxon>Rubrobacteraceae</taxon>
        <taxon>Rubrobacter</taxon>
    </lineage>
</organism>